<evidence type="ECO:0000313" key="4">
    <source>
        <dbReference type="Proteomes" id="UP000237438"/>
    </source>
</evidence>
<organism evidence="3 4">
    <name type="scientific">Erysiphe pulchra</name>
    <dbReference type="NCBI Taxonomy" id="225359"/>
    <lineage>
        <taxon>Eukaryota</taxon>
        <taxon>Fungi</taxon>
        <taxon>Dikarya</taxon>
        <taxon>Ascomycota</taxon>
        <taxon>Pezizomycotina</taxon>
        <taxon>Leotiomycetes</taxon>
        <taxon>Erysiphales</taxon>
        <taxon>Erysiphaceae</taxon>
        <taxon>Erysiphe</taxon>
    </lineage>
</organism>
<feature type="region of interest" description="Disordered" evidence="1">
    <location>
        <begin position="100"/>
        <end position="119"/>
    </location>
</feature>
<feature type="region of interest" description="Disordered" evidence="1">
    <location>
        <begin position="428"/>
        <end position="454"/>
    </location>
</feature>
<dbReference type="PANTHER" id="PTHR42088">
    <property type="entry name" value="YALI0F10131P"/>
    <property type="match status" value="1"/>
</dbReference>
<feature type="region of interest" description="Disordered" evidence="1">
    <location>
        <begin position="503"/>
        <end position="523"/>
    </location>
</feature>
<feature type="region of interest" description="Disordered" evidence="1">
    <location>
        <begin position="22"/>
        <end position="41"/>
    </location>
</feature>
<keyword evidence="2" id="KW-0472">Membrane</keyword>
<protein>
    <submittedName>
        <fullName evidence="3">Uncharacterized protein</fullName>
    </submittedName>
</protein>
<name>A0A2S4PXB7_9PEZI</name>
<feature type="region of interest" description="Disordered" evidence="1">
    <location>
        <begin position="196"/>
        <end position="217"/>
    </location>
</feature>
<dbReference type="STRING" id="225359.A0A2S4PXB7"/>
<keyword evidence="4" id="KW-1185">Reference proteome</keyword>
<feature type="region of interest" description="Disordered" evidence="1">
    <location>
        <begin position="152"/>
        <end position="183"/>
    </location>
</feature>
<evidence type="ECO:0000256" key="1">
    <source>
        <dbReference type="SAM" id="MobiDB-lite"/>
    </source>
</evidence>
<dbReference type="PANTHER" id="PTHR42088:SF1">
    <property type="entry name" value="YALI0F10131P"/>
    <property type="match status" value="1"/>
</dbReference>
<evidence type="ECO:0000313" key="3">
    <source>
        <dbReference type="EMBL" id="POS86700.1"/>
    </source>
</evidence>
<sequence>MEALGLIRRGRIPLLNELWRRNSDSPSRSRCGPNPCEKPTSSSTFTLPIILGVAVPLVGAAILFMILQRRHTRKMREEDANDRHASLDFGLGDVPQLGRSKRAEAMAKERDNSSLSRRQISMDMSINNAYLPSFETKSSRESLESLSLSLRKEDPYGPLSQKNSSDTGSIRSQSKVASGNGAFVNSQPRFYEKAEFTSDNSSAFETRTPKSAAFPPRVNSLLPYQPRNIPQPNPSIPNSRIVEPPQAYIPTNPVSSTTKWTNGQSLNQQFLPQTQTLRNESENNVIADNRYVNNYNMEFNQIHSPKPPMTLDSRERIQPSNNLSGYVLAPQPLGFGVKNLNYIQGQGGLISNNQLEDNMKYRQNQGFTTVGNNENYYNFNCDNPKMTSNRFSTLGSRPLPPNTITDTDDPEIRANRIRSFYREYFDDNSPAPAGRYERNNFSNRNDQKTYYDPSSNQFVLPYLQPVTRRAMTPPPMNRGIGPGRARNTSMGVMDNNNQGQYMNNSSEMRTNSPSGHQGPPYKQPTLPFVQLNSLPTPGKMKDNMSTFDTLGYAPPMTYRERTGSFSRSPFSE</sequence>
<feature type="compositionally biased region" description="Polar residues" evidence="1">
    <location>
        <begin position="503"/>
        <end position="515"/>
    </location>
</feature>
<feature type="compositionally biased region" description="Basic and acidic residues" evidence="1">
    <location>
        <begin position="101"/>
        <end position="112"/>
    </location>
</feature>
<reference evidence="3 4" key="1">
    <citation type="submission" date="2017-10" db="EMBL/GenBank/DDBJ databases">
        <title>Development of genomic resources for the powdery mildew, Erysiphe pulchra.</title>
        <authorList>
            <person name="Wadl P.A."/>
            <person name="Mack B.M."/>
            <person name="Moore G."/>
            <person name="Beltz S.B."/>
        </authorList>
    </citation>
    <scope>NUCLEOTIDE SEQUENCE [LARGE SCALE GENOMIC DNA]</scope>
    <source>
        <strain evidence="3">Cflorida</strain>
    </source>
</reference>
<dbReference type="EMBL" id="PEDP01000269">
    <property type="protein sequence ID" value="POS86700.1"/>
    <property type="molecule type" value="Genomic_DNA"/>
</dbReference>
<dbReference type="AlphaFoldDB" id="A0A2S4PXB7"/>
<accession>A0A2S4PXB7</accession>
<gene>
    <name evidence="3" type="ORF">EPUL_003474</name>
</gene>
<evidence type="ECO:0000256" key="2">
    <source>
        <dbReference type="SAM" id="Phobius"/>
    </source>
</evidence>
<keyword evidence="2" id="KW-1133">Transmembrane helix</keyword>
<feature type="compositionally biased region" description="Polar residues" evidence="1">
    <location>
        <begin position="160"/>
        <end position="183"/>
    </location>
</feature>
<dbReference type="Proteomes" id="UP000237438">
    <property type="component" value="Unassembled WGS sequence"/>
</dbReference>
<proteinExistence type="predicted"/>
<dbReference type="OrthoDB" id="5417135at2759"/>
<comment type="caution">
    <text evidence="3">The sequence shown here is derived from an EMBL/GenBank/DDBJ whole genome shotgun (WGS) entry which is preliminary data.</text>
</comment>
<feature type="non-terminal residue" evidence="3">
    <location>
        <position position="572"/>
    </location>
</feature>
<feature type="transmembrane region" description="Helical" evidence="2">
    <location>
        <begin position="45"/>
        <end position="67"/>
    </location>
</feature>
<keyword evidence="2" id="KW-0812">Transmembrane</keyword>